<evidence type="ECO:0000256" key="3">
    <source>
        <dbReference type="ARBA" id="ARBA00023136"/>
    </source>
</evidence>
<dbReference type="InterPro" id="IPR047200">
    <property type="entry name" value="MFS_YcaD-like"/>
</dbReference>
<dbReference type="Pfam" id="PF07690">
    <property type="entry name" value="MFS_1"/>
    <property type="match status" value="1"/>
</dbReference>
<dbReference type="InterPro" id="IPR020846">
    <property type="entry name" value="MFS_dom"/>
</dbReference>
<reference evidence="6 7" key="1">
    <citation type="journal article" date="2021" name="Int. J. Syst. Evol. Microbiol.">
        <title>Salipiger mangrovisoli sp. nov., isolated from mangrove soil and the proposal for the reclassification of Paraphaeobacter pallidus as Salipiger pallidus comb. nov.</title>
        <authorList>
            <person name="Du J."/>
            <person name="Liu Y."/>
            <person name="Pei T."/>
            <person name="Deng M.R."/>
            <person name="Zhu H."/>
        </authorList>
    </citation>
    <scope>NUCLEOTIDE SEQUENCE [LARGE SCALE GENOMIC DNA]</scope>
    <source>
        <strain evidence="6 7">6D45A</strain>
    </source>
</reference>
<dbReference type="PROSITE" id="PS50850">
    <property type="entry name" value="MFS"/>
    <property type="match status" value="1"/>
</dbReference>
<dbReference type="SUPFAM" id="SSF103473">
    <property type="entry name" value="MFS general substrate transporter"/>
    <property type="match status" value="1"/>
</dbReference>
<comment type="caution">
    <text evidence="6">The sequence shown here is derived from an EMBL/GenBank/DDBJ whole genome shotgun (WGS) entry which is preliminary data.</text>
</comment>
<evidence type="ECO:0000256" key="1">
    <source>
        <dbReference type="ARBA" id="ARBA00022692"/>
    </source>
</evidence>
<dbReference type="Gene3D" id="1.20.1250.20">
    <property type="entry name" value="MFS general substrate transporter like domains"/>
    <property type="match status" value="2"/>
</dbReference>
<gene>
    <name evidence="6" type="ORF">IQ782_00665</name>
</gene>
<organism evidence="6 7">
    <name type="scientific">Salipiger mangrovisoli</name>
    <dbReference type="NCBI Taxonomy" id="2865933"/>
    <lineage>
        <taxon>Bacteria</taxon>
        <taxon>Pseudomonadati</taxon>
        <taxon>Pseudomonadota</taxon>
        <taxon>Alphaproteobacteria</taxon>
        <taxon>Rhodobacterales</taxon>
        <taxon>Roseobacteraceae</taxon>
        <taxon>Salipiger</taxon>
    </lineage>
</organism>
<feature type="transmembrane region" description="Helical" evidence="4">
    <location>
        <begin position="230"/>
        <end position="252"/>
    </location>
</feature>
<feature type="transmembrane region" description="Helical" evidence="4">
    <location>
        <begin position="289"/>
        <end position="310"/>
    </location>
</feature>
<feature type="transmembrane region" description="Helical" evidence="4">
    <location>
        <begin position="102"/>
        <end position="119"/>
    </location>
</feature>
<evidence type="ECO:0000256" key="2">
    <source>
        <dbReference type="ARBA" id="ARBA00022989"/>
    </source>
</evidence>
<feature type="transmembrane region" description="Helical" evidence="4">
    <location>
        <begin position="131"/>
        <end position="152"/>
    </location>
</feature>
<dbReference type="InterPro" id="IPR011701">
    <property type="entry name" value="MFS"/>
</dbReference>
<sequence>MGEVLKHSWALLLGVMLLMVGNGLQGSLLGVRGNGAGFSAFSMSVVMAGYFAGFLLASRVTPGMIRRVGHVRVFAALGSFISAVLILYPAFPHPIVWTIERMVIGFCYCGVYVTAESWLNNASSNENRGQALSAYMIVQMVGIIAAQMLLLVPDPSGFLLFVIPSVLVSIAFAPILLSISPTPAFDTTRPMSLRELYHVSPLGMVGMFLLGGVFASQFGMAAVYGSEAGLTLAQISTFVAAFYVGALVTQYPLGWVSDRMDRRLLVVIVALVGGLAAAVAVTLSGNFTVLLAAAFLIGGASNPLYSILIAHTNDYLGTDRMAAGSAGLLFINGLGAIAGPLISGYAMEVMGPGGFFVLIAALMLGLTAYAGWRMTRRPAPVSDDAASVTAVGPVSSPVAVELAQEVAIEAQEAAEAEAVEAARLEAESDGAAR</sequence>
<protein>
    <submittedName>
        <fullName evidence="6">MFS transporter</fullName>
    </submittedName>
</protein>
<name>A0ABR9WVP5_9RHOB</name>
<dbReference type="RefSeq" id="WP_194132687.1">
    <property type="nucleotide sequence ID" value="NZ_JADFFK010000001.1"/>
</dbReference>
<feature type="transmembrane region" description="Helical" evidence="4">
    <location>
        <begin position="264"/>
        <end position="283"/>
    </location>
</feature>
<feature type="transmembrane region" description="Helical" evidence="4">
    <location>
        <begin position="69"/>
        <end position="90"/>
    </location>
</feature>
<evidence type="ECO:0000256" key="4">
    <source>
        <dbReference type="SAM" id="Phobius"/>
    </source>
</evidence>
<dbReference type="PANTHER" id="PTHR23521">
    <property type="entry name" value="TRANSPORTER MFS SUPERFAMILY"/>
    <property type="match status" value="1"/>
</dbReference>
<dbReference type="Proteomes" id="UP000607796">
    <property type="component" value="Unassembled WGS sequence"/>
</dbReference>
<keyword evidence="2 4" id="KW-1133">Transmembrane helix</keyword>
<feature type="domain" description="Major facilitator superfamily (MFS) profile" evidence="5">
    <location>
        <begin position="166"/>
        <end position="433"/>
    </location>
</feature>
<feature type="transmembrane region" description="Helical" evidence="4">
    <location>
        <begin position="322"/>
        <end position="347"/>
    </location>
</feature>
<accession>A0ABR9WVP5</accession>
<keyword evidence="1 4" id="KW-0812">Transmembrane</keyword>
<feature type="transmembrane region" description="Helical" evidence="4">
    <location>
        <begin position="36"/>
        <end position="57"/>
    </location>
</feature>
<dbReference type="EMBL" id="JADFFK010000001">
    <property type="protein sequence ID" value="MBE9635341.1"/>
    <property type="molecule type" value="Genomic_DNA"/>
</dbReference>
<evidence type="ECO:0000313" key="7">
    <source>
        <dbReference type="Proteomes" id="UP000607796"/>
    </source>
</evidence>
<keyword evidence="7" id="KW-1185">Reference proteome</keyword>
<feature type="transmembrane region" description="Helical" evidence="4">
    <location>
        <begin position="158"/>
        <end position="179"/>
    </location>
</feature>
<proteinExistence type="predicted"/>
<feature type="transmembrane region" description="Helical" evidence="4">
    <location>
        <begin position="353"/>
        <end position="372"/>
    </location>
</feature>
<dbReference type="CDD" id="cd17477">
    <property type="entry name" value="MFS_YcaD_like"/>
    <property type="match status" value="1"/>
</dbReference>
<evidence type="ECO:0000313" key="6">
    <source>
        <dbReference type="EMBL" id="MBE9635341.1"/>
    </source>
</evidence>
<dbReference type="InterPro" id="IPR036259">
    <property type="entry name" value="MFS_trans_sf"/>
</dbReference>
<evidence type="ECO:0000259" key="5">
    <source>
        <dbReference type="PROSITE" id="PS50850"/>
    </source>
</evidence>
<keyword evidence="3 4" id="KW-0472">Membrane</keyword>
<feature type="transmembrane region" description="Helical" evidence="4">
    <location>
        <begin position="199"/>
        <end position="224"/>
    </location>
</feature>
<dbReference type="PANTHER" id="PTHR23521:SF3">
    <property type="entry name" value="MFS TRANSPORTER"/>
    <property type="match status" value="1"/>
</dbReference>